<reference evidence="2 3" key="1">
    <citation type="submission" date="2019-07" db="EMBL/GenBank/DDBJ databases">
        <title>Full genome sequence of Humibacter sp. WJ7-1.</title>
        <authorList>
            <person name="Im W.-T."/>
        </authorList>
    </citation>
    <scope>NUCLEOTIDE SEQUENCE [LARGE SCALE GENOMIC DNA]</scope>
    <source>
        <strain evidence="2 3">WJ7-1</strain>
    </source>
</reference>
<dbReference type="EMBL" id="CP042305">
    <property type="protein sequence ID" value="QDZ15343.1"/>
    <property type="molecule type" value="Genomic_DNA"/>
</dbReference>
<dbReference type="Proteomes" id="UP000320216">
    <property type="component" value="Chromosome"/>
</dbReference>
<feature type="region of interest" description="Disordered" evidence="1">
    <location>
        <begin position="12"/>
        <end position="62"/>
    </location>
</feature>
<protein>
    <submittedName>
        <fullName evidence="2">Uncharacterized protein</fullName>
    </submittedName>
</protein>
<organism evidence="2 3">
    <name type="scientific">Humibacter ginsenosidimutans</name>
    <dbReference type="NCBI Taxonomy" id="2599293"/>
    <lineage>
        <taxon>Bacteria</taxon>
        <taxon>Bacillati</taxon>
        <taxon>Actinomycetota</taxon>
        <taxon>Actinomycetes</taxon>
        <taxon>Micrococcales</taxon>
        <taxon>Microbacteriaceae</taxon>
        <taxon>Humibacter</taxon>
    </lineage>
</organism>
<proteinExistence type="predicted"/>
<evidence type="ECO:0000313" key="2">
    <source>
        <dbReference type="EMBL" id="QDZ15343.1"/>
    </source>
</evidence>
<accession>A0A5B8M4S7</accession>
<keyword evidence="3" id="KW-1185">Reference proteome</keyword>
<dbReference type="OrthoDB" id="4977557at2"/>
<sequence length="134" mass="13877">MELTIGYAGPGPWKTATPVQDPHAETWKPGGVGIGPQSCGDGNDKHGQVSGAVFGPASKDPAADARRVAKGWKSHGYTVSVIADQSKDASADHNVEIRADVPNGAVLSYFASDQVTSIDVTSECSADPVGLWDD</sequence>
<evidence type="ECO:0000313" key="3">
    <source>
        <dbReference type="Proteomes" id="UP000320216"/>
    </source>
</evidence>
<dbReference type="AlphaFoldDB" id="A0A5B8M4S7"/>
<evidence type="ECO:0000256" key="1">
    <source>
        <dbReference type="SAM" id="MobiDB-lite"/>
    </source>
</evidence>
<name>A0A5B8M4S7_9MICO</name>
<gene>
    <name evidence="2" type="ORF">FPZ11_11725</name>
</gene>
<dbReference type="RefSeq" id="WP_146321129.1">
    <property type="nucleotide sequence ID" value="NZ_CP042305.1"/>
</dbReference>
<dbReference type="KEGG" id="huw:FPZ11_11725"/>